<protein>
    <recommendedName>
        <fullName evidence="6">THAP domain-containing protein 9</fullName>
    </recommendedName>
</protein>
<dbReference type="InterPro" id="IPR048366">
    <property type="entry name" value="TNP-like_GBD"/>
</dbReference>
<dbReference type="EMBL" id="JBDJPC010000015">
    <property type="protein sequence ID" value="KAL1488229.1"/>
    <property type="molecule type" value="Genomic_DNA"/>
</dbReference>
<dbReference type="Pfam" id="PF21789">
    <property type="entry name" value="TNP-like_RNaseH_C"/>
    <property type="match status" value="1"/>
</dbReference>
<dbReference type="PANTHER" id="PTHR47577">
    <property type="entry name" value="THAP DOMAIN-CONTAINING PROTEIN 6"/>
    <property type="match status" value="1"/>
</dbReference>
<evidence type="ECO:0000259" key="2">
    <source>
        <dbReference type="Pfam" id="PF21788"/>
    </source>
</evidence>
<accession>A0ABD1E0Q8</accession>
<name>A0ABD1E0Q8_HYPHA</name>
<dbReference type="AlphaFoldDB" id="A0ABD1E0Q8"/>
<evidence type="ECO:0000313" key="4">
    <source>
        <dbReference type="EMBL" id="KAL1488229.1"/>
    </source>
</evidence>
<comment type="caution">
    <text evidence="4">The sequence shown here is derived from an EMBL/GenBank/DDBJ whole genome shotgun (WGS) entry which is preliminary data.</text>
</comment>
<dbReference type="InterPro" id="IPR048365">
    <property type="entry name" value="TNP-like_RNaseH_N"/>
</dbReference>
<dbReference type="InterPro" id="IPR048367">
    <property type="entry name" value="TNP-like_RNaseH_C"/>
</dbReference>
<reference evidence="4 5" key="1">
    <citation type="submission" date="2024-05" db="EMBL/GenBank/DDBJ databases">
        <title>Genetic variation in Jamaican populations of the coffee berry borer (Hypothenemus hampei).</title>
        <authorList>
            <person name="Errbii M."/>
            <person name="Myrie A."/>
        </authorList>
    </citation>
    <scope>NUCLEOTIDE SEQUENCE [LARGE SCALE GENOMIC DNA]</scope>
    <source>
        <strain evidence="4">JA-Hopewell-2020-01-JO</strain>
        <tissue evidence="4">Whole body</tissue>
    </source>
</reference>
<sequence length="632" mass="73451">MLSVNAEPGFYKDVINLIKTFHSEDKDCSFVFDAMAIRKQRVWDPHTKTFKGYCDYGEGFTMEGKTEEATEVLAFFLVNLRGKWKWPIAHFFINKTNADVQAGLITTGLNLLVEAGIRVWNLTCDGTITNICTLERLGCKIVTDNIQNMIPYFLHNQRKVYVMLDACHMLKLARNCMAEFEELLSPEGVVKWSYIKHLHTLQTELTLKFKNKLSSSCIFWRQNKMKVKFAAHALSSSVANAITFLNKEGISEFTNSEATVQFIKVIDRIFDFLNLRNPFGKGYKKPIYLKDLSFLQQMMEEKINYLFCVRRKDGVLLHKTARRTFIIGFAVSIKSTVEIAKEILQQPHHKYLLTYFFSQDFLEIYFSKIRGRHGFNNNPNVIQFRSAVRQILLKNAISTSPNANCNAIDNDAIGSIFPIKWNYKKKIVDQIFDDEEEKLTELPIVPNQVVPNFTVFSEHSELKNYILHYISGYIVRKISNRIKCDSCFKNLVDEKKLEDHTYAYNSEFSKFTDNSNNGGLVSPSKDVVKVVFYTNNELLICTNNLRNVYVPNLLQLILLKVKRRFALDNNIFSQNTCDDYGERPHRLQMIVSIAHKYLQIRLFSYGKFYSQEILLPLRRRHKFTKLILFSSE</sequence>
<proteinExistence type="predicted"/>
<evidence type="ECO:0000259" key="3">
    <source>
        <dbReference type="Pfam" id="PF21789"/>
    </source>
</evidence>
<feature type="domain" description="Transposable element P transposase-like GTP-binding insertion" evidence="2">
    <location>
        <begin position="167"/>
        <end position="286"/>
    </location>
</feature>
<feature type="domain" description="Transposable element P transposase-like RNase H" evidence="1">
    <location>
        <begin position="6"/>
        <end position="138"/>
    </location>
</feature>
<dbReference type="Pfam" id="PF21787">
    <property type="entry name" value="TNP-like_RNaseH_N"/>
    <property type="match status" value="1"/>
</dbReference>
<organism evidence="4 5">
    <name type="scientific">Hypothenemus hampei</name>
    <name type="common">Coffee berry borer</name>
    <dbReference type="NCBI Taxonomy" id="57062"/>
    <lineage>
        <taxon>Eukaryota</taxon>
        <taxon>Metazoa</taxon>
        <taxon>Ecdysozoa</taxon>
        <taxon>Arthropoda</taxon>
        <taxon>Hexapoda</taxon>
        <taxon>Insecta</taxon>
        <taxon>Pterygota</taxon>
        <taxon>Neoptera</taxon>
        <taxon>Endopterygota</taxon>
        <taxon>Coleoptera</taxon>
        <taxon>Polyphaga</taxon>
        <taxon>Cucujiformia</taxon>
        <taxon>Curculionidae</taxon>
        <taxon>Scolytinae</taxon>
        <taxon>Hypothenemus</taxon>
    </lineage>
</organism>
<evidence type="ECO:0000259" key="1">
    <source>
        <dbReference type="Pfam" id="PF21787"/>
    </source>
</evidence>
<keyword evidence="5" id="KW-1185">Reference proteome</keyword>
<feature type="domain" description="Transposable element P transposase-like RNase H C-terminal" evidence="3">
    <location>
        <begin position="355"/>
        <end position="387"/>
    </location>
</feature>
<dbReference type="PANTHER" id="PTHR47577:SF2">
    <property type="entry name" value="THAP DOMAIN CONTAINING 9"/>
    <property type="match status" value="1"/>
</dbReference>
<evidence type="ECO:0000313" key="5">
    <source>
        <dbReference type="Proteomes" id="UP001566132"/>
    </source>
</evidence>
<dbReference type="Pfam" id="PF21788">
    <property type="entry name" value="TNP-like_GBD"/>
    <property type="match status" value="1"/>
</dbReference>
<dbReference type="Proteomes" id="UP001566132">
    <property type="component" value="Unassembled WGS sequence"/>
</dbReference>
<evidence type="ECO:0008006" key="6">
    <source>
        <dbReference type="Google" id="ProtNLM"/>
    </source>
</evidence>
<gene>
    <name evidence="4" type="ORF">ABEB36_015184</name>
</gene>